<accession>A0A6J4TP55</accession>
<dbReference type="EC" id="6.2.1.3" evidence="2"/>
<protein>
    <submittedName>
        <fullName evidence="2">Long-chain-fatty-acid--CoA ligase</fullName>
        <ecNumber evidence="2">6.2.1.3</ecNumber>
    </submittedName>
</protein>
<name>A0A6J4TP55_9ACTN</name>
<feature type="compositionally biased region" description="Basic and acidic residues" evidence="1">
    <location>
        <begin position="196"/>
        <end position="205"/>
    </location>
</feature>
<sequence length="525" mass="55164">GESRVPQRAEPAELPAPRGAGDARADRGGPRGAALPLRRPRRARRAPGRGAAGRGRGAGGPRCGALAERPGDPRGPLRRARPRRDPRHPEHAPEPAGGGVHPRRLRSPGPHRRPQPPRADGGGGHLRDAGRRGAGHGGGGRPVRGPARERGAGRGRAVRRRRGRPHLDQLHLGHDGPPEGRGVHPPRRLPASPRCRAGDGHERPHGAPLDAADVPLQRLVPDLGGHRGRRPARVPAQSGAGADLGAPGGRGRHPLQRRAHRPPGHRGPSVGPPPRPARHRSHGRLAAVPDAPGPHAGAEPVPRAPLRADGDLRAAHELHGASRVGGAARRGAGCAAGPPGADVQRLGPRARRGRRGAGRPGRRADAGGDRHAGQQRHPGVLEPRGGDGRGLPRRLVSLGGPGRHASRRLRRAARPQEGRDHLGRREHLERGDRAGPRAASRGLRGGGRRDARRAVGRAAEGLRRAAGRRAGRRARAAGLLPAAPRGLQVPRRDRVRRAAADLDRQGAEVPAARARVGRPREGDPV</sequence>
<feature type="compositionally biased region" description="Basic and acidic residues" evidence="1">
    <location>
        <begin position="414"/>
        <end position="435"/>
    </location>
</feature>
<feature type="compositionally biased region" description="Basic residues" evidence="1">
    <location>
        <begin position="465"/>
        <end position="475"/>
    </location>
</feature>
<feature type="compositionally biased region" description="Basic and acidic residues" evidence="1">
    <location>
        <begin position="362"/>
        <end position="372"/>
    </location>
</feature>
<feature type="compositionally biased region" description="Basic residues" evidence="1">
    <location>
        <begin position="348"/>
        <end position="361"/>
    </location>
</feature>
<evidence type="ECO:0000256" key="1">
    <source>
        <dbReference type="SAM" id="MobiDB-lite"/>
    </source>
</evidence>
<dbReference type="EMBL" id="CADCVO010000591">
    <property type="protein sequence ID" value="CAA9526883.1"/>
    <property type="molecule type" value="Genomic_DNA"/>
</dbReference>
<feature type="compositionally biased region" description="Low complexity" evidence="1">
    <location>
        <begin position="476"/>
        <end position="487"/>
    </location>
</feature>
<proteinExistence type="predicted"/>
<feature type="region of interest" description="Disordered" evidence="1">
    <location>
        <begin position="1"/>
        <end position="525"/>
    </location>
</feature>
<feature type="compositionally biased region" description="Basic residues" evidence="1">
    <location>
        <begin position="250"/>
        <end position="264"/>
    </location>
</feature>
<feature type="compositionally biased region" description="Basic and acidic residues" evidence="1">
    <location>
        <begin position="165"/>
        <end position="182"/>
    </location>
</feature>
<feature type="compositionally biased region" description="Basic residues" evidence="1">
    <location>
        <begin position="76"/>
        <end position="86"/>
    </location>
</feature>
<reference evidence="2" key="1">
    <citation type="submission" date="2020-02" db="EMBL/GenBank/DDBJ databases">
        <authorList>
            <person name="Meier V. D."/>
        </authorList>
    </citation>
    <scope>NUCLEOTIDE SEQUENCE</scope>
    <source>
        <strain evidence="2">AVDCRST_MAG13</strain>
    </source>
</reference>
<feature type="compositionally biased region" description="Low complexity" evidence="1">
    <location>
        <begin position="321"/>
        <end position="341"/>
    </location>
</feature>
<gene>
    <name evidence="2" type="ORF">AVDCRST_MAG13-3815</name>
</gene>
<feature type="compositionally biased region" description="Basic and acidic residues" evidence="1">
    <location>
        <begin position="306"/>
        <end position="320"/>
    </location>
</feature>
<feature type="compositionally biased region" description="Basic residues" evidence="1">
    <location>
        <begin position="101"/>
        <end position="115"/>
    </location>
</feature>
<feature type="non-terminal residue" evidence="2">
    <location>
        <position position="525"/>
    </location>
</feature>
<feature type="compositionally biased region" description="Basic and acidic residues" evidence="1">
    <location>
        <begin position="1"/>
        <end position="11"/>
    </location>
</feature>
<feature type="compositionally biased region" description="Basic and acidic residues" evidence="1">
    <location>
        <begin position="490"/>
        <end position="506"/>
    </location>
</feature>
<dbReference type="AlphaFoldDB" id="A0A6J4TP55"/>
<feature type="compositionally biased region" description="Gly residues" evidence="1">
    <location>
        <begin position="50"/>
        <end position="62"/>
    </location>
</feature>
<dbReference type="GO" id="GO:0004467">
    <property type="term" value="F:long-chain fatty acid-CoA ligase activity"/>
    <property type="evidence" value="ECO:0007669"/>
    <property type="project" value="UniProtKB-EC"/>
</dbReference>
<feature type="compositionally biased region" description="Basic residues" evidence="1">
    <location>
        <begin position="404"/>
        <end position="413"/>
    </location>
</feature>
<feature type="compositionally biased region" description="Basic residues" evidence="1">
    <location>
        <begin position="38"/>
        <end position="47"/>
    </location>
</feature>
<feature type="non-terminal residue" evidence="2">
    <location>
        <position position="1"/>
    </location>
</feature>
<organism evidence="2">
    <name type="scientific">uncultured Solirubrobacteraceae bacterium</name>
    <dbReference type="NCBI Taxonomy" id="1162706"/>
    <lineage>
        <taxon>Bacteria</taxon>
        <taxon>Bacillati</taxon>
        <taxon>Actinomycetota</taxon>
        <taxon>Thermoleophilia</taxon>
        <taxon>Solirubrobacterales</taxon>
        <taxon>Solirubrobacteraceae</taxon>
        <taxon>environmental samples</taxon>
    </lineage>
</organism>
<evidence type="ECO:0000313" key="2">
    <source>
        <dbReference type="EMBL" id="CAA9526883.1"/>
    </source>
</evidence>
<keyword evidence="2" id="KW-0436">Ligase</keyword>